<evidence type="ECO:0000256" key="6">
    <source>
        <dbReference type="ARBA" id="ARBA00023136"/>
    </source>
</evidence>
<evidence type="ECO:0000256" key="4">
    <source>
        <dbReference type="ARBA" id="ARBA00022946"/>
    </source>
</evidence>
<dbReference type="EMBL" id="MCGO01000060">
    <property type="protein sequence ID" value="ORY35235.1"/>
    <property type="molecule type" value="Genomic_DNA"/>
</dbReference>
<keyword evidence="4" id="KW-0809">Transit peptide</keyword>
<proteinExistence type="inferred from homology"/>
<keyword evidence="5" id="KW-0496">Mitochondrion</keyword>
<keyword evidence="8" id="KW-1185">Reference proteome</keyword>
<evidence type="ECO:0000256" key="5">
    <source>
        <dbReference type="ARBA" id="ARBA00023128"/>
    </source>
</evidence>
<dbReference type="Pfam" id="PF10231">
    <property type="entry name" value="COA8"/>
    <property type="match status" value="1"/>
</dbReference>
<dbReference type="OrthoDB" id="6246201at2759"/>
<dbReference type="Proteomes" id="UP000193642">
    <property type="component" value="Unassembled WGS sequence"/>
</dbReference>
<evidence type="ECO:0000256" key="3">
    <source>
        <dbReference type="ARBA" id="ARBA00022792"/>
    </source>
</evidence>
<comment type="subcellular location">
    <subcellularLocation>
        <location evidence="1">Mitochondrion inner membrane</location>
        <topology evidence="1">Peripheral membrane protein</topology>
        <orientation evidence="1">Matrix side</orientation>
    </subcellularLocation>
</comment>
<evidence type="ECO:0000256" key="2">
    <source>
        <dbReference type="ARBA" id="ARBA00005453"/>
    </source>
</evidence>
<sequence>MAEYNRLRQDIQLMHHSFWEHNNTHFANAKAQFEDNVITLTGNPPTPADFSRFYKSYLQSNQSRHMEYNKRWWKANSELLTPALRAEVGALDIGAAAVGVAKGLKTFAFVLIGMDPQVRRNAQGVSVR</sequence>
<dbReference type="PANTHER" id="PTHR31107:SF2">
    <property type="entry name" value="CYTOCHROME C OXIDASE ASSEMBLY FACTOR 8"/>
    <property type="match status" value="1"/>
</dbReference>
<accession>A0A1Y2BM54</accession>
<name>A0A1Y2BM54_9FUNG</name>
<keyword evidence="6" id="KW-0472">Membrane</keyword>
<dbReference type="GO" id="GO:0097193">
    <property type="term" value="P:intrinsic apoptotic signaling pathway"/>
    <property type="evidence" value="ECO:0007669"/>
    <property type="project" value="InterPro"/>
</dbReference>
<comment type="caution">
    <text evidence="7">The sequence shown here is derived from an EMBL/GenBank/DDBJ whole genome shotgun (WGS) entry which is preliminary data.</text>
</comment>
<evidence type="ECO:0000313" key="7">
    <source>
        <dbReference type="EMBL" id="ORY35235.1"/>
    </source>
</evidence>
<evidence type="ECO:0000256" key="1">
    <source>
        <dbReference type="ARBA" id="ARBA00004443"/>
    </source>
</evidence>
<comment type="similarity">
    <text evidence="2">Belongs to the COA8 family.</text>
</comment>
<dbReference type="InterPro" id="IPR018796">
    <property type="entry name" value="COA8"/>
</dbReference>
<dbReference type="PANTHER" id="PTHR31107">
    <property type="entry name" value="APOPTOGENIC PROTEIN 1, MITOCHONDRIAL"/>
    <property type="match status" value="1"/>
</dbReference>
<organism evidence="7 8">
    <name type="scientific">Rhizoclosmatium globosum</name>
    <dbReference type="NCBI Taxonomy" id="329046"/>
    <lineage>
        <taxon>Eukaryota</taxon>
        <taxon>Fungi</taxon>
        <taxon>Fungi incertae sedis</taxon>
        <taxon>Chytridiomycota</taxon>
        <taxon>Chytridiomycota incertae sedis</taxon>
        <taxon>Chytridiomycetes</taxon>
        <taxon>Chytridiales</taxon>
        <taxon>Chytriomycetaceae</taxon>
        <taxon>Rhizoclosmatium</taxon>
    </lineage>
</organism>
<gene>
    <name evidence="7" type="ORF">BCR33DRAFT_722572</name>
</gene>
<reference evidence="7 8" key="1">
    <citation type="submission" date="2016-07" db="EMBL/GenBank/DDBJ databases">
        <title>Pervasive Adenine N6-methylation of Active Genes in Fungi.</title>
        <authorList>
            <consortium name="DOE Joint Genome Institute"/>
            <person name="Mondo S.J."/>
            <person name="Dannebaum R.O."/>
            <person name="Kuo R.C."/>
            <person name="Labutti K."/>
            <person name="Haridas S."/>
            <person name="Kuo A."/>
            <person name="Salamov A."/>
            <person name="Ahrendt S.R."/>
            <person name="Lipzen A."/>
            <person name="Sullivan W."/>
            <person name="Andreopoulos W.B."/>
            <person name="Clum A."/>
            <person name="Lindquist E."/>
            <person name="Daum C."/>
            <person name="Ramamoorthy G.K."/>
            <person name="Gryganskyi A."/>
            <person name="Culley D."/>
            <person name="Magnuson J.K."/>
            <person name="James T.Y."/>
            <person name="O'Malley M.A."/>
            <person name="Stajich J.E."/>
            <person name="Spatafora J.W."/>
            <person name="Visel A."/>
            <person name="Grigoriev I.V."/>
        </authorList>
    </citation>
    <scope>NUCLEOTIDE SEQUENCE [LARGE SCALE GENOMIC DNA]</scope>
    <source>
        <strain evidence="7 8">JEL800</strain>
    </source>
</reference>
<evidence type="ECO:0000313" key="8">
    <source>
        <dbReference type="Proteomes" id="UP000193642"/>
    </source>
</evidence>
<dbReference type="GO" id="GO:0005743">
    <property type="term" value="C:mitochondrial inner membrane"/>
    <property type="evidence" value="ECO:0007669"/>
    <property type="project" value="UniProtKB-SubCell"/>
</dbReference>
<dbReference type="AlphaFoldDB" id="A0A1Y2BM54"/>
<keyword evidence="3" id="KW-0999">Mitochondrion inner membrane</keyword>
<protein>
    <submittedName>
        <fullName evidence="7">Uncharacterized protein</fullName>
    </submittedName>
</protein>